<evidence type="ECO:0000313" key="3">
    <source>
        <dbReference type="EMBL" id="KAA9361844.1"/>
    </source>
</evidence>
<dbReference type="InterPro" id="IPR012825">
    <property type="entry name" value="BluB"/>
</dbReference>
<dbReference type="EMBL" id="CP022604">
    <property type="protein sequence ID" value="ASV87128.1"/>
    <property type="molecule type" value="Genomic_DNA"/>
</dbReference>
<dbReference type="InterPro" id="IPR050627">
    <property type="entry name" value="Nitroreductase/BluB"/>
</dbReference>
<dbReference type="PANTHER" id="PTHR23026:SF123">
    <property type="entry name" value="NAD(P)H NITROREDUCTASE RV3131-RELATED"/>
    <property type="match status" value="1"/>
</dbReference>
<name>A0A248UKC0_9HYPH</name>
<organism evidence="2 4">
    <name type="scientific">Ochrobactrum quorumnocens</name>
    <dbReference type="NCBI Taxonomy" id="271865"/>
    <lineage>
        <taxon>Bacteria</taxon>
        <taxon>Pseudomonadati</taxon>
        <taxon>Pseudomonadota</taxon>
        <taxon>Alphaproteobacteria</taxon>
        <taxon>Hyphomicrobiales</taxon>
        <taxon>Brucellaceae</taxon>
        <taxon>Brucella/Ochrobactrum group</taxon>
        <taxon>Ochrobactrum</taxon>
    </lineage>
</organism>
<dbReference type="Proteomes" id="UP000215256">
    <property type="component" value="Chromosome 1"/>
</dbReference>
<evidence type="ECO:0000313" key="5">
    <source>
        <dbReference type="Proteomes" id="UP000327108"/>
    </source>
</evidence>
<protein>
    <submittedName>
        <fullName evidence="2">5,6-dimethylbenzimidazole synthase</fullName>
        <ecNumber evidence="2">1.13.11.79</ecNumber>
    </submittedName>
</protein>
<dbReference type="Gene3D" id="3.40.109.10">
    <property type="entry name" value="NADH Oxidase"/>
    <property type="match status" value="1"/>
</dbReference>
<feature type="domain" description="Nitroreductase" evidence="1">
    <location>
        <begin position="16"/>
        <end position="181"/>
    </location>
</feature>
<proteinExistence type="predicted"/>
<dbReference type="AlphaFoldDB" id="A0A248UKC0"/>
<evidence type="ECO:0000259" key="1">
    <source>
        <dbReference type="Pfam" id="PF00881"/>
    </source>
</evidence>
<dbReference type="CDD" id="cd02145">
    <property type="entry name" value="BluB"/>
    <property type="match status" value="1"/>
</dbReference>
<keyword evidence="5" id="KW-1185">Reference proteome</keyword>
<dbReference type="KEGG" id="och:CES85_0268"/>
<dbReference type="InterPro" id="IPR000415">
    <property type="entry name" value="Nitroreductase-like"/>
</dbReference>
<dbReference type="EC" id="1.13.11.79" evidence="2"/>
<reference evidence="2 4" key="1">
    <citation type="submission" date="2017-07" db="EMBL/GenBank/DDBJ databases">
        <title>Phylogenetic study on the rhizospheric bacterium Ochrobactrum sp. A44.</title>
        <authorList>
            <person name="Krzyzanowska D.M."/>
            <person name="Ossowicki A."/>
            <person name="Rajewska M."/>
            <person name="Maciag T."/>
            <person name="Kaczynski Z."/>
            <person name="Czerwicka M."/>
            <person name="Jafra S."/>
        </authorList>
    </citation>
    <scope>NUCLEOTIDE SEQUENCE [LARGE SCALE GENOMIC DNA]</scope>
    <source>
        <strain evidence="2 4">A44</strain>
    </source>
</reference>
<accession>A0A248UKC0</accession>
<dbReference type="InterPro" id="IPR029479">
    <property type="entry name" value="Nitroreductase"/>
</dbReference>
<dbReference type="PANTHER" id="PTHR23026">
    <property type="entry name" value="NADPH NITROREDUCTASE"/>
    <property type="match status" value="1"/>
</dbReference>
<keyword evidence="2" id="KW-0560">Oxidoreductase</keyword>
<evidence type="ECO:0000313" key="4">
    <source>
        <dbReference type="Proteomes" id="UP000215256"/>
    </source>
</evidence>
<dbReference type="EMBL" id="VYXQ01000021">
    <property type="protein sequence ID" value="KAA9361844.1"/>
    <property type="molecule type" value="Genomic_DNA"/>
</dbReference>
<dbReference type="RefSeq" id="WP_095445984.1">
    <property type="nucleotide sequence ID" value="NZ_CP022604.1"/>
</dbReference>
<gene>
    <name evidence="2" type="primary">bluB</name>
    <name evidence="2" type="ORF">CES85_0268</name>
    <name evidence="3" type="ORF">F3W84_18445</name>
</gene>
<dbReference type="OrthoDB" id="9773807at2"/>
<dbReference type="NCBIfam" id="TIGR02476">
    <property type="entry name" value="BluB"/>
    <property type="match status" value="1"/>
</dbReference>
<dbReference type="GO" id="GO:0102919">
    <property type="term" value="F:5,6-dimethylbenzimidazole synthase activity"/>
    <property type="evidence" value="ECO:0007669"/>
    <property type="project" value="UniProtKB-EC"/>
</dbReference>
<dbReference type="SUPFAM" id="SSF55469">
    <property type="entry name" value="FMN-dependent nitroreductase-like"/>
    <property type="match status" value="1"/>
</dbReference>
<reference evidence="3 5" key="2">
    <citation type="submission" date="2019-09" db="EMBL/GenBank/DDBJ databases">
        <title>Biological control of the noxious weed angled onion (Allium triquetrum) thwarted by endophytic bacteria in Victoria, Australia.</title>
        <authorList>
            <person name="Tehranchian P."/>
            <person name="Adair R.J."/>
            <person name="Van T.H."/>
            <person name="Morrison P.D."/>
            <person name="Williams H."/>
            <person name="Lawrie A.C."/>
        </authorList>
    </citation>
    <scope>NUCLEOTIDE SEQUENCE [LARGE SCALE GENOMIC DNA]</scope>
    <source>
        <strain evidence="3 5">RPTAtOch1</strain>
    </source>
</reference>
<dbReference type="Pfam" id="PF00881">
    <property type="entry name" value="Nitroreductase"/>
    <property type="match status" value="1"/>
</dbReference>
<evidence type="ECO:0000313" key="2">
    <source>
        <dbReference type="EMBL" id="ASV87128.1"/>
    </source>
</evidence>
<dbReference type="Proteomes" id="UP000327108">
    <property type="component" value="Unassembled WGS sequence"/>
</dbReference>
<sequence length="207" mass="23559">MKFSPADQDALFRILQWRRDVRHFLSDPVSDEVLEKLQEAVAYAPSVGNSRPWRIYVVQSAEMREAVHHLFEKTNCDAATVYDYARAEEYGKLKLEAIRTAPVQLAIFTETDPAEGHGLGRQTMAATLEQSTAMAVQNLNLMARSLGLGVGMVSILDPLAMKHLFNVPEHWIFSHYLCIGWPCFTSDIPLLHENGWQENTTLRWKML</sequence>